<evidence type="ECO:0000313" key="2">
    <source>
        <dbReference type="EMBL" id="MEP0866624.1"/>
    </source>
</evidence>
<evidence type="ECO:0000313" key="3">
    <source>
        <dbReference type="Proteomes" id="UP001442494"/>
    </source>
</evidence>
<dbReference type="NCBIfam" id="TIGR03798">
    <property type="entry name" value="leader_Nif11"/>
    <property type="match status" value="1"/>
</dbReference>
<organism evidence="2 3">
    <name type="scientific">Funiculus sociatus GB2-A5</name>
    <dbReference type="NCBI Taxonomy" id="2933946"/>
    <lineage>
        <taxon>Bacteria</taxon>
        <taxon>Bacillati</taxon>
        <taxon>Cyanobacteriota</taxon>
        <taxon>Cyanophyceae</taxon>
        <taxon>Coleofasciculales</taxon>
        <taxon>Coleofasciculaceae</taxon>
        <taxon>Funiculus</taxon>
    </lineage>
</organism>
<sequence length="69" mass="7591">MAKEEVTKLFKAVQADPALKEKLNSAPNLEAFVKMAEESGYSFTVEEWNAVTGFVVEELEGELSEIPGL</sequence>
<protein>
    <submittedName>
        <fullName evidence="2">Nif11-like leader peptide family natural product</fullName>
    </submittedName>
</protein>
<accession>A0ABV0JT46</accession>
<dbReference type="EMBL" id="JAMPKK010000047">
    <property type="protein sequence ID" value="MEP0866624.1"/>
    <property type="molecule type" value="Genomic_DNA"/>
</dbReference>
<dbReference type="Proteomes" id="UP001442494">
    <property type="component" value="Unassembled WGS sequence"/>
</dbReference>
<dbReference type="InterPro" id="IPR012903">
    <property type="entry name" value="Nif11"/>
</dbReference>
<keyword evidence="3" id="KW-1185">Reference proteome</keyword>
<evidence type="ECO:0000259" key="1">
    <source>
        <dbReference type="Pfam" id="PF07862"/>
    </source>
</evidence>
<proteinExistence type="predicted"/>
<feature type="domain" description="Nif11" evidence="1">
    <location>
        <begin position="1"/>
        <end position="48"/>
    </location>
</feature>
<reference evidence="2 3" key="1">
    <citation type="submission" date="2022-04" db="EMBL/GenBank/DDBJ databases">
        <title>Positive selection, recombination, and allopatry shape intraspecific diversity of widespread and dominant cyanobacteria.</title>
        <authorList>
            <person name="Wei J."/>
            <person name="Shu W."/>
            <person name="Hu C."/>
        </authorList>
    </citation>
    <scope>NUCLEOTIDE SEQUENCE [LARGE SCALE GENOMIC DNA]</scope>
    <source>
        <strain evidence="2 3">GB2-A5</strain>
    </source>
</reference>
<gene>
    <name evidence="2" type="ORF">NDI37_19385</name>
</gene>
<dbReference type="InterPro" id="IPR022516">
    <property type="entry name" value="CHP03798_Ocin"/>
</dbReference>
<dbReference type="Pfam" id="PF07862">
    <property type="entry name" value="Nif11"/>
    <property type="match status" value="1"/>
</dbReference>
<dbReference type="RefSeq" id="WP_190421259.1">
    <property type="nucleotide sequence ID" value="NZ_JAMPKK010000047.1"/>
</dbReference>
<comment type="caution">
    <text evidence="2">The sequence shown here is derived from an EMBL/GenBank/DDBJ whole genome shotgun (WGS) entry which is preliminary data.</text>
</comment>
<name>A0ABV0JT46_9CYAN</name>